<keyword evidence="1" id="KW-1133">Transmembrane helix</keyword>
<organism evidence="2 3">
    <name type="scientific">Saccharopolyspora aridisoli</name>
    <dbReference type="NCBI Taxonomy" id="2530385"/>
    <lineage>
        <taxon>Bacteria</taxon>
        <taxon>Bacillati</taxon>
        <taxon>Actinomycetota</taxon>
        <taxon>Actinomycetes</taxon>
        <taxon>Pseudonocardiales</taxon>
        <taxon>Pseudonocardiaceae</taxon>
        <taxon>Saccharopolyspora</taxon>
    </lineage>
</organism>
<feature type="transmembrane region" description="Helical" evidence="1">
    <location>
        <begin position="249"/>
        <end position="271"/>
    </location>
</feature>
<comment type="caution">
    <text evidence="2">The sequence shown here is derived from an EMBL/GenBank/DDBJ whole genome shotgun (WGS) entry which is preliminary data.</text>
</comment>
<keyword evidence="1" id="KW-0812">Transmembrane</keyword>
<feature type="transmembrane region" description="Helical" evidence="1">
    <location>
        <begin position="332"/>
        <end position="350"/>
    </location>
</feature>
<dbReference type="Proteomes" id="UP000294744">
    <property type="component" value="Unassembled WGS sequence"/>
</dbReference>
<protein>
    <recommendedName>
        <fullName evidence="4">Glycosyltransferase RgtA/B/C/D-like domain-containing protein</fullName>
    </recommendedName>
</protein>
<dbReference type="EMBL" id="SMKV01000013">
    <property type="protein sequence ID" value="TDC92685.1"/>
    <property type="molecule type" value="Genomic_DNA"/>
</dbReference>
<evidence type="ECO:0008006" key="4">
    <source>
        <dbReference type="Google" id="ProtNLM"/>
    </source>
</evidence>
<reference evidence="2 3" key="1">
    <citation type="submission" date="2019-03" db="EMBL/GenBank/DDBJ databases">
        <title>Draft genome sequences of novel Actinobacteria.</title>
        <authorList>
            <person name="Sahin N."/>
            <person name="Ay H."/>
            <person name="Saygin H."/>
        </authorList>
    </citation>
    <scope>NUCLEOTIDE SEQUENCE [LARGE SCALE GENOMIC DNA]</scope>
    <source>
        <strain evidence="2 3">16K404</strain>
    </source>
</reference>
<keyword evidence="3" id="KW-1185">Reference proteome</keyword>
<feature type="transmembrane region" description="Helical" evidence="1">
    <location>
        <begin position="278"/>
        <end position="297"/>
    </location>
</feature>
<feature type="transmembrane region" description="Helical" evidence="1">
    <location>
        <begin position="119"/>
        <end position="149"/>
    </location>
</feature>
<evidence type="ECO:0000313" key="2">
    <source>
        <dbReference type="EMBL" id="TDC92685.1"/>
    </source>
</evidence>
<feature type="transmembrane region" description="Helical" evidence="1">
    <location>
        <begin position="189"/>
        <end position="211"/>
    </location>
</feature>
<sequence length="483" mass="51655">MAGLRRSRPWSVVAGAVVLACAVFWLVREGLLDDSYITLSYARSVVEQGVWGMIPGEVANSATSPGNVLVLALLTLLVGSPVWALGVVFVASAVVLVLGLRRSALDRGLPGWTGVMTAVLVGLNPLLLSTVGLEMTLAAALLAVLLASASGSRPWLFGVTAGAMALTRLDLVVFVVTALVLCPGLWRGWWKWFVAVGAVAGPWFAFSWFYFGSAVPDTMVIKQLQASWGEYSFDNGLGMLHELAPRPTLVALLPAVCGVGSLLVLACANIAGRAHRAWPWVVLGLGGVAHYLVYMRLDVPPYHWYYAPSLIGTTIAFGGLLGLVAARMRRRALVALAGVVLVVPSVWVAVGQGVPWRTVPIETNWGSAADYARIGTEVGRRVGEATVTSPGELGTLVYFCRCRMVDGFSDRGYLGPEIAERIDRAGPLTAALLRVNYHHFVPTEPREIDYLLRVAEGPGPDPFWTISTPLGPPMHLTLEAAKP</sequence>
<proteinExistence type="predicted"/>
<feature type="transmembrane region" description="Helical" evidence="1">
    <location>
        <begin position="303"/>
        <end position="325"/>
    </location>
</feature>
<feature type="transmembrane region" description="Helical" evidence="1">
    <location>
        <begin position="155"/>
        <end position="182"/>
    </location>
</feature>
<feature type="transmembrane region" description="Helical" evidence="1">
    <location>
        <begin position="9"/>
        <end position="27"/>
    </location>
</feature>
<gene>
    <name evidence="2" type="ORF">E1161_13020</name>
</gene>
<dbReference type="AlphaFoldDB" id="A0A4V2Y7M9"/>
<accession>A0A4V2Y7M9</accession>
<keyword evidence="1" id="KW-0472">Membrane</keyword>
<feature type="transmembrane region" description="Helical" evidence="1">
    <location>
        <begin position="68"/>
        <end position="98"/>
    </location>
</feature>
<evidence type="ECO:0000313" key="3">
    <source>
        <dbReference type="Proteomes" id="UP000294744"/>
    </source>
</evidence>
<name>A0A4V2Y7M9_9PSEU</name>
<dbReference type="PROSITE" id="PS51257">
    <property type="entry name" value="PROKAR_LIPOPROTEIN"/>
    <property type="match status" value="1"/>
</dbReference>
<evidence type="ECO:0000256" key="1">
    <source>
        <dbReference type="SAM" id="Phobius"/>
    </source>
</evidence>
<dbReference type="OrthoDB" id="141050at2"/>